<reference evidence="1" key="1">
    <citation type="submission" date="2022-05" db="EMBL/GenBank/DDBJ databases">
        <title>The Musa troglodytarum L. genome provides insights into the mechanism of non-climacteric behaviour and enrichment of carotenoids.</title>
        <authorList>
            <person name="Wang J."/>
        </authorList>
    </citation>
    <scope>NUCLEOTIDE SEQUENCE</scope>
    <source>
        <tissue evidence="1">Leaf</tissue>
    </source>
</reference>
<protein>
    <submittedName>
        <fullName evidence="1">Uncharacterized protein</fullName>
    </submittedName>
</protein>
<dbReference type="EMBL" id="CP097509">
    <property type="protein sequence ID" value="URE19573.1"/>
    <property type="molecule type" value="Genomic_DNA"/>
</dbReference>
<sequence>MDLVKHILSDSLTDKMEVDDQRYRVLDAHVASVEDSLPCRPPAYVEEAPSAAKAWLDLYISIPFLLIPKYKARINGDSYVD</sequence>
<dbReference type="AlphaFoldDB" id="A0A9E7GUY8"/>
<accession>A0A9E7GUY8</accession>
<keyword evidence="2" id="KW-1185">Reference proteome</keyword>
<evidence type="ECO:0000313" key="2">
    <source>
        <dbReference type="Proteomes" id="UP001055439"/>
    </source>
</evidence>
<evidence type="ECO:0000313" key="1">
    <source>
        <dbReference type="EMBL" id="URE19573.1"/>
    </source>
</evidence>
<organism evidence="1 2">
    <name type="scientific">Musa troglodytarum</name>
    <name type="common">fe'i banana</name>
    <dbReference type="NCBI Taxonomy" id="320322"/>
    <lineage>
        <taxon>Eukaryota</taxon>
        <taxon>Viridiplantae</taxon>
        <taxon>Streptophyta</taxon>
        <taxon>Embryophyta</taxon>
        <taxon>Tracheophyta</taxon>
        <taxon>Spermatophyta</taxon>
        <taxon>Magnoliopsida</taxon>
        <taxon>Liliopsida</taxon>
        <taxon>Zingiberales</taxon>
        <taxon>Musaceae</taxon>
        <taxon>Musa</taxon>
    </lineage>
</organism>
<proteinExistence type="predicted"/>
<dbReference type="OrthoDB" id="1927134at2759"/>
<name>A0A9E7GUY8_9LILI</name>
<dbReference type="Proteomes" id="UP001055439">
    <property type="component" value="Chromosome 7"/>
</dbReference>
<gene>
    <name evidence="1" type="ORF">MUK42_06352</name>
</gene>